<evidence type="ECO:0000256" key="1">
    <source>
        <dbReference type="ARBA" id="ARBA00004167"/>
    </source>
</evidence>
<organism evidence="8 9">
    <name type="scientific">Karstenula rhodostoma CBS 690.94</name>
    <dbReference type="NCBI Taxonomy" id="1392251"/>
    <lineage>
        <taxon>Eukaryota</taxon>
        <taxon>Fungi</taxon>
        <taxon>Dikarya</taxon>
        <taxon>Ascomycota</taxon>
        <taxon>Pezizomycotina</taxon>
        <taxon>Dothideomycetes</taxon>
        <taxon>Pleosporomycetidae</taxon>
        <taxon>Pleosporales</taxon>
        <taxon>Massarineae</taxon>
        <taxon>Didymosphaeriaceae</taxon>
        <taxon>Karstenula</taxon>
    </lineage>
</organism>
<dbReference type="Proteomes" id="UP000799764">
    <property type="component" value="Unassembled WGS sequence"/>
</dbReference>
<protein>
    <submittedName>
        <fullName evidence="8">WSC-domain-containing protein</fullName>
    </submittedName>
</protein>
<dbReference type="EMBL" id="MU001508">
    <property type="protein sequence ID" value="KAF2440107.1"/>
    <property type="molecule type" value="Genomic_DNA"/>
</dbReference>
<dbReference type="SMART" id="SM00321">
    <property type="entry name" value="WSC"/>
    <property type="match status" value="2"/>
</dbReference>
<reference evidence="8" key="1">
    <citation type="journal article" date="2020" name="Stud. Mycol.">
        <title>101 Dothideomycetes genomes: a test case for predicting lifestyles and emergence of pathogens.</title>
        <authorList>
            <person name="Haridas S."/>
            <person name="Albert R."/>
            <person name="Binder M."/>
            <person name="Bloem J."/>
            <person name="Labutti K."/>
            <person name="Salamov A."/>
            <person name="Andreopoulos B."/>
            <person name="Baker S."/>
            <person name="Barry K."/>
            <person name="Bills G."/>
            <person name="Bluhm B."/>
            <person name="Cannon C."/>
            <person name="Castanera R."/>
            <person name="Culley D."/>
            <person name="Daum C."/>
            <person name="Ezra D."/>
            <person name="Gonzalez J."/>
            <person name="Henrissat B."/>
            <person name="Kuo A."/>
            <person name="Liang C."/>
            <person name="Lipzen A."/>
            <person name="Lutzoni F."/>
            <person name="Magnuson J."/>
            <person name="Mondo S."/>
            <person name="Nolan M."/>
            <person name="Ohm R."/>
            <person name="Pangilinan J."/>
            <person name="Park H.-J."/>
            <person name="Ramirez L."/>
            <person name="Alfaro M."/>
            <person name="Sun H."/>
            <person name="Tritt A."/>
            <person name="Yoshinaga Y."/>
            <person name="Zwiers L.-H."/>
            <person name="Turgeon B."/>
            <person name="Goodwin S."/>
            <person name="Spatafora J."/>
            <person name="Crous P."/>
            <person name="Grigoriev I."/>
        </authorList>
    </citation>
    <scope>NUCLEOTIDE SEQUENCE</scope>
    <source>
        <strain evidence="8">CBS 690.94</strain>
    </source>
</reference>
<feature type="domain" description="WSC" evidence="7">
    <location>
        <begin position="41"/>
        <end position="145"/>
    </location>
</feature>
<keyword evidence="5" id="KW-0472">Membrane</keyword>
<dbReference type="Pfam" id="PF01822">
    <property type="entry name" value="WSC"/>
    <property type="match status" value="2"/>
</dbReference>
<keyword evidence="6" id="KW-0325">Glycoprotein</keyword>
<accession>A0A9P4U8J2</accession>
<dbReference type="InterPro" id="IPR051836">
    <property type="entry name" value="Kremen_rcpt"/>
</dbReference>
<keyword evidence="2" id="KW-0812">Transmembrane</keyword>
<evidence type="ECO:0000256" key="6">
    <source>
        <dbReference type="ARBA" id="ARBA00023180"/>
    </source>
</evidence>
<proteinExistence type="predicted"/>
<evidence type="ECO:0000256" key="4">
    <source>
        <dbReference type="ARBA" id="ARBA00022989"/>
    </source>
</evidence>
<keyword evidence="3" id="KW-0732">Signal</keyword>
<evidence type="ECO:0000256" key="5">
    <source>
        <dbReference type="ARBA" id="ARBA00023136"/>
    </source>
</evidence>
<feature type="domain" description="WSC" evidence="7">
    <location>
        <begin position="161"/>
        <end position="257"/>
    </location>
</feature>
<name>A0A9P4U8J2_9PLEO</name>
<keyword evidence="9" id="KW-1185">Reference proteome</keyword>
<dbReference type="InterPro" id="IPR002889">
    <property type="entry name" value="WSC_carb-bd"/>
</dbReference>
<evidence type="ECO:0000256" key="2">
    <source>
        <dbReference type="ARBA" id="ARBA00022692"/>
    </source>
</evidence>
<keyword evidence="4" id="KW-1133">Transmembrane helix</keyword>
<dbReference type="PANTHER" id="PTHR24269:SF16">
    <property type="entry name" value="PROTEIN SLG1"/>
    <property type="match status" value="1"/>
</dbReference>
<dbReference type="AlphaFoldDB" id="A0A9P4U8J2"/>
<gene>
    <name evidence="8" type="ORF">P171DRAFT_476450</name>
</gene>
<evidence type="ECO:0000313" key="8">
    <source>
        <dbReference type="EMBL" id="KAF2440107.1"/>
    </source>
</evidence>
<dbReference type="GO" id="GO:0005886">
    <property type="term" value="C:plasma membrane"/>
    <property type="evidence" value="ECO:0007669"/>
    <property type="project" value="TreeGrafter"/>
</dbReference>
<evidence type="ECO:0000259" key="7">
    <source>
        <dbReference type="PROSITE" id="PS51212"/>
    </source>
</evidence>
<evidence type="ECO:0000313" key="9">
    <source>
        <dbReference type="Proteomes" id="UP000799764"/>
    </source>
</evidence>
<dbReference type="OrthoDB" id="2019572at2759"/>
<evidence type="ECO:0000256" key="3">
    <source>
        <dbReference type="ARBA" id="ARBA00022729"/>
    </source>
</evidence>
<comment type="subcellular location">
    <subcellularLocation>
        <location evidence="1">Membrane</location>
        <topology evidence="1">Single-pass membrane protein</topology>
    </subcellularLocation>
</comment>
<dbReference type="PANTHER" id="PTHR24269">
    <property type="entry name" value="KREMEN PROTEIN"/>
    <property type="match status" value="1"/>
</dbReference>
<comment type="caution">
    <text evidence="8">The sequence shown here is derived from an EMBL/GenBank/DDBJ whole genome shotgun (WGS) entry which is preliminary data.</text>
</comment>
<sequence>MKPFAWMVAGLAAKSFATRANVFAPKGLVGRAEEATALISGWRDLGCYSDDANNLTLGDLTTGSYVLQQGAFVALSTNSPDTCMNYCNARGYSFAGVEAGTNCFCSSRTPDSLLSGQTGCNQACPGPNEAETCGGLNRIQVFTNDVPYPYAQPKTSGLQTDWTYQGCYTTTPESPVLQADSADLSVIGAGGTQCIDYCSGQGYNYAGTGNGYECWCDNDIQGGNTLDPTPNQCVQPCTGNTQEACGSPQRNAVYARERGIMGEVKFKSLVLNASYELGGPVMYVPLPYTDVHAHKEVITASFVHVPEKLCLPGSFFLVDLPLPSATQLSRLYPLRRSPSHHCNHFREQN</sequence>
<dbReference type="PROSITE" id="PS51212">
    <property type="entry name" value="WSC"/>
    <property type="match status" value="2"/>
</dbReference>